<evidence type="ECO:0000256" key="5">
    <source>
        <dbReference type="ARBA" id="ARBA00023235"/>
    </source>
</evidence>
<sequence length="233" mass="25689">MEDFKEDVLNKIKGGLIVSCQALEDEPLHSSVIMTRMARAAQIGGAVGIRANSKEDCIEIKKNIDLPLIAINKKIYGTYDVFITPTIKEVKDLLPANSEIIAVDATKRLRPDGKSLEEFVREIRKIYNGMLLADISTYEEAIEAEKLGFEMVSTTLSGYTDYTLDRPKPDVKLIEELSKVLTIPIIAEGNVDTPNYAAECLKAGAWSVVVGGAITRPQLITKKFVDTVKEVSL</sequence>
<dbReference type="NCBIfam" id="NF002231">
    <property type="entry name" value="PRK01130.1"/>
    <property type="match status" value="1"/>
</dbReference>
<dbReference type="PANTHER" id="PTHR36204:SF1">
    <property type="entry name" value="N-ACETYLMANNOSAMINE-6-PHOSPHATE 2-EPIMERASE-RELATED"/>
    <property type="match status" value="1"/>
</dbReference>
<organism evidence="8 9">
    <name type="scientific">Candidatus Clostridium radicumherbarum</name>
    <dbReference type="NCBI Taxonomy" id="3381662"/>
    <lineage>
        <taxon>Bacteria</taxon>
        <taxon>Bacillati</taxon>
        <taxon>Bacillota</taxon>
        <taxon>Clostridia</taxon>
        <taxon>Eubacteriales</taxon>
        <taxon>Clostridiaceae</taxon>
        <taxon>Clostridium</taxon>
    </lineage>
</organism>
<evidence type="ECO:0000256" key="2">
    <source>
        <dbReference type="ARBA" id="ARBA00002147"/>
    </source>
</evidence>
<comment type="similarity">
    <text evidence="4 7">Belongs to the NanE family.</text>
</comment>
<dbReference type="RefSeq" id="WP_406765260.1">
    <property type="nucleotide sequence ID" value="NZ_JBJHZY010000002.1"/>
</dbReference>
<keyword evidence="9" id="KW-1185">Reference proteome</keyword>
<evidence type="ECO:0000256" key="3">
    <source>
        <dbReference type="ARBA" id="ARBA00005081"/>
    </source>
</evidence>
<dbReference type="Pfam" id="PF04131">
    <property type="entry name" value="NanE"/>
    <property type="match status" value="1"/>
</dbReference>
<gene>
    <name evidence="7" type="primary">nanE</name>
    <name evidence="8" type="ORF">ACJDUH_11085</name>
</gene>
<comment type="caution">
    <text evidence="8">The sequence shown here is derived from an EMBL/GenBank/DDBJ whole genome shotgun (WGS) entry which is preliminary data.</text>
</comment>
<protein>
    <recommendedName>
        <fullName evidence="7">Putative N-acetylmannosamine-6-phosphate 2-epimerase</fullName>
        <ecNumber evidence="7">5.1.3.9</ecNumber>
    </recommendedName>
    <alternativeName>
        <fullName evidence="7">ManNAc-6-P epimerase</fullName>
    </alternativeName>
</protein>
<dbReference type="InterPro" id="IPR007260">
    <property type="entry name" value="NanE"/>
</dbReference>
<dbReference type="PANTHER" id="PTHR36204">
    <property type="entry name" value="N-ACETYLMANNOSAMINE-6-PHOSPHATE 2-EPIMERASE-RELATED"/>
    <property type="match status" value="1"/>
</dbReference>
<evidence type="ECO:0000256" key="4">
    <source>
        <dbReference type="ARBA" id="ARBA00007439"/>
    </source>
</evidence>
<dbReference type="SUPFAM" id="SSF51366">
    <property type="entry name" value="Ribulose-phoshate binding barrel"/>
    <property type="match status" value="1"/>
</dbReference>
<keyword evidence="6 7" id="KW-0119">Carbohydrate metabolism</keyword>
<dbReference type="GO" id="GO:0047465">
    <property type="term" value="F:N-acylglucosamine-6-phosphate 2-epimerase activity"/>
    <property type="evidence" value="ECO:0007669"/>
    <property type="project" value="UniProtKB-EC"/>
</dbReference>
<evidence type="ECO:0000256" key="1">
    <source>
        <dbReference type="ARBA" id="ARBA00000056"/>
    </source>
</evidence>
<name>A0ABW8TSV7_9CLOT</name>
<accession>A0ABW8TSV7</accession>
<comment type="pathway">
    <text evidence="3 7">Amino-sugar metabolism; N-acetylneuraminate degradation; D-fructose 6-phosphate from N-acetylneuraminate: step 3/5.</text>
</comment>
<dbReference type="EC" id="5.1.3.9" evidence="7"/>
<evidence type="ECO:0000256" key="7">
    <source>
        <dbReference type="HAMAP-Rule" id="MF_01235"/>
    </source>
</evidence>
<evidence type="ECO:0000256" key="6">
    <source>
        <dbReference type="ARBA" id="ARBA00023277"/>
    </source>
</evidence>
<dbReference type="InterPro" id="IPR011060">
    <property type="entry name" value="RibuloseP-bd_barrel"/>
</dbReference>
<evidence type="ECO:0000313" key="8">
    <source>
        <dbReference type="EMBL" id="MFL0268634.1"/>
    </source>
</evidence>
<evidence type="ECO:0000313" key="9">
    <source>
        <dbReference type="Proteomes" id="UP001623661"/>
    </source>
</evidence>
<dbReference type="Gene3D" id="3.20.20.70">
    <property type="entry name" value="Aldolase class I"/>
    <property type="match status" value="1"/>
</dbReference>
<reference evidence="8 9" key="1">
    <citation type="submission" date="2024-11" db="EMBL/GenBank/DDBJ databases">
        <authorList>
            <person name="Heng Y.C."/>
            <person name="Lim A.C.H."/>
            <person name="Lee J.K.Y."/>
            <person name="Kittelmann S."/>
        </authorList>
    </citation>
    <scope>NUCLEOTIDE SEQUENCE [LARGE SCALE GENOMIC DNA]</scope>
    <source>
        <strain evidence="8 9">WILCCON 0202</strain>
    </source>
</reference>
<dbReference type="EMBL" id="JBJHZY010000002">
    <property type="protein sequence ID" value="MFL0268634.1"/>
    <property type="molecule type" value="Genomic_DNA"/>
</dbReference>
<comment type="function">
    <text evidence="2 7">Converts N-acetylmannosamine-6-phosphate (ManNAc-6-P) to N-acetylglucosamine-6-phosphate (GlcNAc-6-P).</text>
</comment>
<dbReference type="Proteomes" id="UP001623661">
    <property type="component" value="Unassembled WGS sequence"/>
</dbReference>
<dbReference type="HAMAP" id="MF_01235">
    <property type="entry name" value="ManNAc6P_epimer"/>
    <property type="match status" value="1"/>
</dbReference>
<dbReference type="CDD" id="cd04729">
    <property type="entry name" value="NanE"/>
    <property type="match status" value="1"/>
</dbReference>
<proteinExistence type="inferred from homology"/>
<comment type="catalytic activity">
    <reaction evidence="1 7">
        <text>an N-acyl-D-glucosamine 6-phosphate = an N-acyl-D-mannosamine 6-phosphate</text>
        <dbReference type="Rhea" id="RHEA:23932"/>
        <dbReference type="ChEBI" id="CHEBI:57599"/>
        <dbReference type="ChEBI" id="CHEBI:57666"/>
        <dbReference type="EC" id="5.1.3.9"/>
    </reaction>
</comment>
<keyword evidence="5 7" id="KW-0413">Isomerase</keyword>
<dbReference type="InterPro" id="IPR013785">
    <property type="entry name" value="Aldolase_TIM"/>
</dbReference>